<dbReference type="EMBL" id="CAEZSU010000007">
    <property type="protein sequence ID" value="CAB4539882.1"/>
    <property type="molecule type" value="Genomic_DNA"/>
</dbReference>
<gene>
    <name evidence="2" type="ORF">UFOPK1495_00129</name>
    <name evidence="3" type="ORF">UFOPK1603_01372</name>
    <name evidence="4" type="ORF">UFOPK2143_00091</name>
    <name evidence="5" type="ORF">UFOPK2350_00078</name>
</gene>
<evidence type="ECO:0000313" key="4">
    <source>
        <dbReference type="EMBL" id="CAB4633870.1"/>
    </source>
</evidence>
<sequence length="246" mass="26511">MGAIWNGNIDSASKLPLLLCMIAFIVTFVITRIIVRMIRSGRGPFKNNSVGGVHIHHVVPGIILMIVGGLLAIGGVGPGWDNTAGVIFGMGLALVLDEFALILHLQDVYWEEEGRLSVDAVFVLAGVMMLLLVAGAPFGISVDQEQSRLRIGLLVLIAVHLTMAAICAAKGKLGTAVVGVVIPAIAYVGALRIARPSSPWAKRAYGKHPERMEKSKKREKEFDARWRTKVSKFQDFVAGTFIGENS</sequence>
<dbReference type="EMBL" id="CAEZXE010000003">
    <property type="protein sequence ID" value="CAB4666365.1"/>
    <property type="molecule type" value="Genomic_DNA"/>
</dbReference>
<feature type="transmembrane region" description="Helical" evidence="1">
    <location>
        <begin position="55"/>
        <end position="77"/>
    </location>
</feature>
<organism evidence="2">
    <name type="scientific">freshwater metagenome</name>
    <dbReference type="NCBI Taxonomy" id="449393"/>
    <lineage>
        <taxon>unclassified sequences</taxon>
        <taxon>metagenomes</taxon>
        <taxon>ecological metagenomes</taxon>
    </lineage>
</organism>
<proteinExistence type="predicted"/>
<accession>A0A6J6BLL5</accession>
<feature type="transmembrane region" description="Helical" evidence="1">
    <location>
        <begin position="116"/>
        <end position="139"/>
    </location>
</feature>
<name>A0A6J6BLL5_9ZZZZ</name>
<keyword evidence="1" id="KW-0812">Transmembrane</keyword>
<feature type="transmembrane region" description="Helical" evidence="1">
    <location>
        <begin position="176"/>
        <end position="194"/>
    </location>
</feature>
<feature type="transmembrane region" description="Helical" evidence="1">
    <location>
        <begin position="83"/>
        <end position="104"/>
    </location>
</feature>
<evidence type="ECO:0000256" key="1">
    <source>
        <dbReference type="SAM" id="Phobius"/>
    </source>
</evidence>
<dbReference type="EMBL" id="CAEZTG010000144">
    <property type="protein sequence ID" value="CAB4574505.1"/>
    <property type="molecule type" value="Genomic_DNA"/>
</dbReference>
<keyword evidence="1" id="KW-0472">Membrane</keyword>
<reference evidence="2" key="1">
    <citation type="submission" date="2020-05" db="EMBL/GenBank/DDBJ databases">
        <authorList>
            <person name="Chiriac C."/>
            <person name="Salcher M."/>
            <person name="Ghai R."/>
            <person name="Kavagutti S V."/>
        </authorList>
    </citation>
    <scope>NUCLEOTIDE SEQUENCE</scope>
</reference>
<protein>
    <submittedName>
        <fullName evidence="2">Unannotated protein</fullName>
    </submittedName>
</protein>
<evidence type="ECO:0000313" key="3">
    <source>
        <dbReference type="EMBL" id="CAB4574505.1"/>
    </source>
</evidence>
<evidence type="ECO:0000313" key="2">
    <source>
        <dbReference type="EMBL" id="CAB4539882.1"/>
    </source>
</evidence>
<keyword evidence="1" id="KW-1133">Transmembrane helix</keyword>
<evidence type="ECO:0000313" key="5">
    <source>
        <dbReference type="EMBL" id="CAB4666365.1"/>
    </source>
</evidence>
<feature type="transmembrane region" description="Helical" evidence="1">
    <location>
        <begin position="15"/>
        <end position="35"/>
    </location>
</feature>
<dbReference type="EMBL" id="CAEZVV010000002">
    <property type="protein sequence ID" value="CAB4633870.1"/>
    <property type="molecule type" value="Genomic_DNA"/>
</dbReference>
<dbReference type="AlphaFoldDB" id="A0A6J6BLL5"/>
<feature type="transmembrane region" description="Helical" evidence="1">
    <location>
        <begin position="151"/>
        <end position="169"/>
    </location>
</feature>